<name>A0ABV2QRQ8_9MICO</name>
<dbReference type="InterPro" id="IPR013762">
    <property type="entry name" value="Integrase-like_cat_sf"/>
</dbReference>
<evidence type="ECO:0000313" key="2">
    <source>
        <dbReference type="EMBL" id="MET4583764.1"/>
    </source>
</evidence>
<proteinExistence type="predicted"/>
<dbReference type="EMBL" id="JBEPSJ010000005">
    <property type="protein sequence ID" value="MET4583764.1"/>
    <property type="molecule type" value="Genomic_DNA"/>
</dbReference>
<dbReference type="Proteomes" id="UP001549257">
    <property type="component" value="Unassembled WGS sequence"/>
</dbReference>
<dbReference type="SUPFAM" id="SSF56349">
    <property type="entry name" value="DNA breaking-rejoining enzymes"/>
    <property type="match status" value="1"/>
</dbReference>
<dbReference type="Gene3D" id="1.10.443.10">
    <property type="entry name" value="Intergrase catalytic core"/>
    <property type="match status" value="1"/>
</dbReference>
<keyword evidence="3" id="KW-1185">Reference proteome</keyword>
<evidence type="ECO:0000313" key="3">
    <source>
        <dbReference type="Proteomes" id="UP001549257"/>
    </source>
</evidence>
<organism evidence="2 3">
    <name type="scientific">Conyzicola nivalis</name>
    <dbReference type="NCBI Taxonomy" id="1477021"/>
    <lineage>
        <taxon>Bacteria</taxon>
        <taxon>Bacillati</taxon>
        <taxon>Actinomycetota</taxon>
        <taxon>Actinomycetes</taxon>
        <taxon>Micrococcales</taxon>
        <taxon>Microbacteriaceae</taxon>
        <taxon>Conyzicola</taxon>
    </lineage>
</organism>
<dbReference type="InterPro" id="IPR011010">
    <property type="entry name" value="DNA_brk_join_enz"/>
</dbReference>
<sequence length="326" mass="36534">MTTPAPLESTLTDVYSYRHVFDDIDGVIRNFTPLAPPRLWNEAVQEFTRSAVTEMQTKSEQEARFYMSTLSGLVIWSVNIACLPLTRESVLIGSNIDAYIRKGVSNISPVTQRLVRLRLLRVSAQLVDYDPERRDAGPKFRAETFAPYKPSELARFRNQGATRSTAVRRHNWMTLLALGAGFALNTTEIIDLPASRIESTPNGLHVRVGGKKPRTVTCLASWEEDVRRLLESPLAGQHLFHKDERPTTPALYAARFINTVANEGAAFKVERLRSTWIVEHINARTPVFALMHALGSKSLSSLERLERFAAVPDDATLTAAFRMARA</sequence>
<comment type="caution">
    <text evidence="2">The sequence shown here is derived from an EMBL/GenBank/DDBJ whole genome shotgun (WGS) entry which is preliminary data.</text>
</comment>
<evidence type="ECO:0008006" key="4">
    <source>
        <dbReference type="Google" id="ProtNLM"/>
    </source>
</evidence>
<evidence type="ECO:0000256" key="1">
    <source>
        <dbReference type="ARBA" id="ARBA00023172"/>
    </source>
</evidence>
<gene>
    <name evidence="2" type="ORF">ABIE21_003295</name>
</gene>
<reference evidence="2 3" key="1">
    <citation type="submission" date="2024-06" db="EMBL/GenBank/DDBJ databases">
        <title>Sorghum-associated microbial communities from plants grown in Nebraska, USA.</title>
        <authorList>
            <person name="Schachtman D."/>
        </authorList>
    </citation>
    <scope>NUCLEOTIDE SEQUENCE [LARGE SCALE GENOMIC DNA]</scope>
    <source>
        <strain evidence="2 3">2857</strain>
    </source>
</reference>
<accession>A0ABV2QRQ8</accession>
<protein>
    <recommendedName>
        <fullName evidence="4">Tyr recombinase domain-containing protein</fullName>
    </recommendedName>
</protein>
<keyword evidence="1" id="KW-0233">DNA recombination</keyword>
<dbReference type="RefSeq" id="WP_354025938.1">
    <property type="nucleotide sequence ID" value="NZ_JBEPSJ010000005.1"/>
</dbReference>